<dbReference type="SMART" id="SM00448">
    <property type="entry name" value="REC"/>
    <property type="match status" value="1"/>
</dbReference>
<evidence type="ECO:0000259" key="3">
    <source>
        <dbReference type="PROSITE" id="PS50110"/>
    </source>
</evidence>
<keyword evidence="2" id="KW-0597">Phosphoprotein</keyword>
<dbReference type="PANTHER" id="PTHR48111:SF17">
    <property type="entry name" value="TRANSCRIPTIONAL REGULATORY PROTEIN YPDB"/>
    <property type="match status" value="1"/>
</dbReference>
<name>A0A317ERS4_9SPHI</name>
<evidence type="ECO:0000313" key="5">
    <source>
        <dbReference type="Proteomes" id="UP000245379"/>
    </source>
</evidence>
<evidence type="ECO:0000256" key="2">
    <source>
        <dbReference type="PROSITE-ProRule" id="PRU00169"/>
    </source>
</evidence>
<dbReference type="GO" id="GO:0006355">
    <property type="term" value="P:regulation of DNA-templated transcription"/>
    <property type="evidence" value="ECO:0007669"/>
    <property type="project" value="TreeGrafter"/>
</dbReference>
<organism evidence="4 5">
    <name type="scientific">Pedobacter yonginense</name>
    <dbReference type="NCBI Taxonomy" id="651869"/>
    <lineage>
        <taxon>Bacteria</taxon>
        <taxon>Pseudomonadati</taxon>
        <taxon>Bacteroidota</taxon>
        <taxon>Sphingobacteriia</taxon>
        <taxon>Sphingobacteriales</taxon>
        <taxon>Sphingobacteriaceae</taxon>
        <taxon>Pedobacter</taxon>
    </lineage>
</organism>
<comment type="caution">
    <text evidence="4">The sequence shown here is derived from an EMBL/GenBank/DDBJ whole genome shotgun (WGS) entry which is preliminary data.</text>
</comment>
<dbReference type="Gene3D" id="2.40.50.1020">
    <property type="entry name" value="LytTr DNA-binding domain"/>
    <property type="match status" value="1"/>
</dbReference>
<dbReference type="SUPFAM" id="SSF52172">
    <property type="entry name" value="CheY-like"/>
    <property type="match status" value="1"/>
</dbReference>
<dbReference type="GO" id="GO:0032993">
    <property type="term" value="C:protein-DNA complex"/>
    <property type="evidence" value="ECO:0007669"/>
    <property type="project" value="TreeGrafter"/>
</dbReference>
<dbReference type="Gene3D" id="3.40.50.2300">
    <property type="match status" value="1"/>
</dbReference>
<feature type="domain" description="Response regulatory" evidence="3">
    <location>
        <begin position="4"/>
        <end position="117"/>
    </location>
</feature>
<dbReference type="InterPro" id="IPR001789">
    <property type="entry name" value="Sig_transdc_resp-reg_receiver"/>
</dbReference>
<dbReference type="AlphaFoldDB" id="A0A317ERS4"/>
<evidence type="ECO:0000256" key="1">
    <source>
        <dbReference type="ARBA" id="ARBA00023125"/>
    </source>
</evidence>
<dbReference type="InterPro" id="IPR007492">
    <property type="entry name" value="LytTR_DNA-bd_dom"/>
</dbReference>
<feature type="modified residue" description="4-aspartylphosphate" evidence="2">
    <location>
        <position position="56"/>
    </location>
</feature>
<protein>
    <recommendedName>
        <fullName evidence="3">Response regulatory domain-containing protein</fullName>
    </recommendedName>
</protein>
<reference evidence="4 5" key="1">
    <citation type="submission" date="2018-05" db="EMBL/GenBank/DDBJ databases">
        <title>Pedobacter paludis sp. nov., isolated from wetland soil.</title>
        <authorList>
            <person name="Zhang Y."/>
            <person name="Wang G."/>
        </authorList>
    </citation>
    <scope>NUCLEOTIDE SEQUENCE [LARGE SCALE GENOMIC DNA]</scope>
    <source>
        <strain evidence="4 5">KCTC22721</strain>
    </source>
</reference>
<dbReference type="InterPro" id="IPR011006">
    <property type="entry name" value="CheY-like_superfamily"/>
</dbReference>
<gene>
    <name evidence="4" type="ORF">DHW03_04770</name>
</gene>
<dbReference type="GO" id="GO:0000156">
    <property type="term" value="F:phosphorelay response regulator activity"/>
    <property type="evidence" value="ECO:0007669"/>
    <property type="project" value="TreeGrafter"/>
</dbReference>
<dbReference type="SMART" id="SM00850">
    <property type="entry name" value="LytTR"/>
    <property type="match status" value="1"/>
</dbReference>
<keyword evidence="5" id="KW-1185">Reference proteome</keyword>
<sequence length="253" mass="28727">MSISCIAIDDDPHSLESLKAYMNKLPDLQLVQSFTEPLKALAEISVSNPVDIIFMDVEMPAISGIELATLLRKKTKHLIFTTAHARYAIDAFKVDADAYLLKPYSILHFAKTINNLYPTGKKTFLPFSIFEDHFFYIPLQNAEGDLVRIDLNELIAIEEMKEEIYFRTIKDSYLSSKVSFVKMIKMLKKHPAFIQISQTAIVSKQHIKSVLGNQVVLSGGVSYTLTNPYKDIFTNFIKNNLLKNKSKAINKED</sequence>
<dbReference type="GO" id="GO:0005829">
    <property type="term" value="C:cytosol"/>
    <property type="evidence" value="ECO:0007669"/>
    <property type="project" value="TreeGrafter"/>
</dbReference>
<keyword evidence="1" id="KW-0238">DNA-binding</keyword>
<dbReference type="Proteomes" id="UP000245379">
    <property type="component" value="Unassembled WGS sequence"/>
</dbReference>
<accession>A0A317ERS4</accession>
<dbReference type="OrthoDB" id="9787344at2"/>
<dbReference type="GO" id="GO:0000976">
    <property type="term" value="F:transcription cis-regulatory region binding"/>
    <property type="evidence" value="ECO:0007669"/>
    <property type="project" value="TreeGrafter"/>
</dbReference>
<dbReference type="Pfam" id="PF00072">
    <property type="entry name" value="Response_reg"/>
    <property type="match status" value="1"/>
</dbReference>
<proteinExistence type="predicted"/>
<dbReference type="InterPro" id="IPR039420">
    <property type="entry name" value="WalR-like"/>
</dbReference>
<dbReference type="EMBL" id="QGNZ01000001">
    <property type="protein sequence ID" value="PWS29142.1"/>
    <property type="molecule type" value="Genomic_DNA"/>
</dbReference>
<dbReference type="PROSITE" id="PS50110">
    <property type="entry name" value="RESPONSE_REGULATORY"/>
    <property type="match status" value="1"/>
</dbReference>
<dbReference type="RefSeq" id="WP_109924571.1">
    <property type="nucleotide sequence ID" value="NZ_QGNZ01000001.1"/>
</dbReference>
<dbReference type="Pfam" id="PF04397">
    <property type="entry name" value="LytTR"/>
    <property type="match status" value="1"/>
</dbReference>
<evidence type="ECO:0000313" key="4">
    <source>
        <dbReference type="EMBL" id="PWS29142.1"/>
    </source>
</evidence>
<dbReference type="PANTHER" id="PTHR48111">
    <property type="entry name" value="REGULATOR OF RPOS"/>
    <property type="match status" value="1"/>
</dbReference>